<evidence type="ECO:0000256" key="1">
    <source>
        <dbReference type="SAM" id="MobiDB-lite"/>
    </source>
</evidence>
<name>A0A5N6Q7E9_9ASTR</name>
<accession>A0A5N6Q7E9</accession>
<protein>
    <submittedName>
        <fullName evidence="2">Uncharacterized protein</fullName>
    </submittedName>
</protein>
<feature type="region of interest" description="Disordered" evidence="1">
    <location>
        <begin position="86"/>
        <end position="106"/>
    </location>
</feature>
<evidence type="ECO:0000313" key="3">
    <source>
        <dbReference type="Proteomes" id="UP000326396"/>
    </source>
</evidence>
<evidence type="ECO:0000313" key="2">
    <source>
        <dbReference type="EMBL" id="KAD7480473.1"/>
    </source>
</evidence>
<dbReference type="EMBL" id="SZYD01000001">
    <property type="protein sequence ID" value="KAD7480473.1"/>
    <property type="molecule type" value="Genomic_DNA"/>
</dbReference>
<dbReference type="Proteomes" id="UP000326396">
    <property type="component" value="Linkage Group LG1"/>
</dbReference>
<sequence length="106" mass="12224">MGLLTSNRPTEVDIAALTPPHRRRASDRPKQTLSFCRTLRRQRRVDDSDRVGSGMVEYGWEHHGVEESAMKEKEFHDSKASNCFMRNNSHITGCKSQQDANHIREE</sequence>
<comment type="caution">
    <text evidence="2">The sequence shown here is derived from an EMBL/GenBank/DDBJ whole genome shotgun (WGS) entry which is preliminary data.</text>
</comment>
<feature type="compositionally biased region" description="Polar residues" evidence="1">
    <location>
        <begin position="86"/>
        <end position="100"/>
    </location>
</feature>
<keyword evidence="3" id="KW-1185">Reference proteome</keyword>
<gene>
    <name evidence="2" type="ORF">E3N88_03609</name>
</gene>
<reference evidence="2 3" key="1">
    <citation type="submission" date="2019-05" db="EMBL/GenBank/DDBJ databases">
        <title>Mikania micrantha, genome provides insights into the molecular mechanism of rapid growth.</title>
        <authorList>
            <person name="Liu B."/>
        </authorList>
    </citation>
    <scope>NUCLEOTIDE SEQUENCE [LARGE SCALE GENOMIC DNA]</scope>
    <source>
        <strain evidence="2">NLD-2019</strain>
        <tissue evidence="2">Leaf</tissue>
    </source>
</reference>
<dbReference type="AlphaFoldDB" id="A0A5N6Q7E9"/>
<organism evidence="2 3">
    <name type="scientific">Mikania micrantha</name>
    <name type="common">bitter vine</name>
    <dbReference type="NCBI Taxonomy" id="192012"/>
    <lineage>
        <taxon>Eukaryota</taxon>
        <taxon>Viridiplantae</taxon>
        <taxon>Streptophyta</taxon>
        <taxon>Embryophyta</taxon>
        <taxon>Tracheophyta</taxon>
        <taxon>Spermatophyta</taxon>
        <taxon>Magnoliopsida</taxon>
        <taxon>eudicotyledons</taxon>
        <taxon>Gunneridae</taxon>
        <taxon>Pentapetalae</taxon>
        <taxon>asterids</taxon>
        <taxon>campanulids</taxon>
        <taxon>Asterales</taxon>
        <taxon>Asteraceae</taxon>
        <taxon>Asteroideae</taxon>
        <taxon>Heliantheae alliance</taxon>
        <taxon>Eupatorieae</taxon>
        <taxon>Mikania</taxon>
    </lineage>
</organism>
<proteinExistence type="predicted"/>